<dbReference type="EMBL" id="HE576753">
    <property type="protein sequence ID" value="CCC68203.1"/>
    <property type="molecule type" value="Genomic_DNA"/>
</dbReference>
<protein>
    <recommendedName>
        <fullName evidence="4">Translation machinery-associated protein 16</fullName>
    </recommendedName>
</protein>
<accession>G0VB79</accession>
<dbReference type="InterPro" id="IPR021346">
    <property type="entry name" value="Tma16"/>
</dbReference>
<dbReference type="OMA" id="FWMPDLS"/>
<dbReference type="AlphaFoldDB" id="G0VB79"/>
<dbReference type="Gene3D" id="1.20.1440.170">
    <property type="entry name" value="Translation machinery-associated protein 16-like"/>
    <property type="match status" value="1"/>
</dbReference>
<dbReference type="GO" id="GO:0005634">
    <property type="term" value="C:nucleus"/>
    <property type="evidence" value="ECO:0007669"/>
    <property type="project" value="TreeGrafter"/>
</dbReference>
<proteinExistence type="inferred from homology"/>
<dbReference type="InParanoid" id="G0VB79"/>
<dbReference type="PANTHER" id="PTHR13349:SF2">
    <property type="entry name" value="TRANSLATION MACHINERY-ASSOCIATED PROTEIN 16"/>
    <property type="match status" value="1"/>
</dbReference>
<dbReference type="InterPro" id="IPR038356">
    <property type="entry name" value="Tma16_sf"/>
</dbReference>
<dbReference type="FunCoup" id="G0VB79">
    <property type="interactions" value="394"/>
</dbReference>
<dbReference type="OrthoDB" id="270284at2759"/>
<sequence length="198" mass="22570">MPVSKSLSKIKKNLNSNGKKTMVHPKGRKYQQLARATLREGKVAAKKKAHNERRSIELQRIKFIQDVINMDEFKDMKTFDNEKIIIFIEQFISRDDVELNGLKAKRRANRPPTNKQLILQGKRDLETQEFERGFLCPDLTDLKNVEFLRSWNGSFGAMSTLKMTRINTKGEQVIGGNTKTATADSAAAALINDEVDME</sequence>
<evidence type="ECO:0000256" key="1">
    <source>
        <dbReference type="ARBA" id="ARBA00034127"/>
    </source>
</evidence>
<dbReference type="Proteomes" id="UP000001640">
    <property type="component" value="Chromosome 2"/>
</dbReference>
<gene>
    <name evidence="2" type="primary">NCAS0B01190</name>
    <name evidence="2" type="ordered locus">NCAS_0B01190</name>
</gene>
<dbReference type="RefSeq" id="XP_003674579.1">
    <property type="nucleotide sequence ID" value="XM_003674531.1"/>
</dbReference>
<dbReference type="PANTHER" id="PTHR13349">
    <property type="entry name" value="TRANSLATION MACHINERY-ASSOCIATED PROTEIN 16"/>
    <property type="match status" value="1"/>
</dbReference>
<comment type="similarity">
    <text evidence="1">Belongs to the TMA16 family.</text>
</comment>
<dbReference type="HOGENOM" id="CLU_106785_0_0_1"/>
<name>G0VB79_NAUCA</name>
<dbReference type="GeneID" id="96901765"/>
<keyword evidence="3" id="KW-1185">Reference proteome</keyword>
<dbReference type="Pfam" id="PF11176">
    <property type="entry name" value="Tma16"/>
    <property type="match status" value="1"/>
</dbReference>
<reference evidence="2 3" key="1">
    <citation type="journal article" date="2011" name="Proc. Natl. Acad. Sci. U.S.A.">
        <title>Evolutionary erosion of yeast sex chromosomes by mating-type switching accidents.</title>
        <authorList>
            <person name="Gordon J.L."/>
            <person name="Armisen D."/>
            <person name="Proux-Wera E."/>
            <person name="Oheigeartaigh S.S."/>
            <person name="Byrne K.P."/>
            <person name="Wolfe K.H."/>
        </authorList>
    </citation>
    <scope>NUCLEOTIDE SEQUENCE [LARGE SCALE GENOMIC DNA]</scope>
    <source>
        <strain evidence="3">ATCC 76901 / BCRC 22586 / CBS 4309 / NBRC 1992 / NRRL Y-12630</strain>
    </source>
</reference>
<evidence type="ECO:0000313" key="2">
    <source>
        <dbReference type="EMBL" id="CCC68203.1"/>
    </source>
</evidence>
<reference key="2">
    <citation type="submission" date="2011-08" db="EMBL/GenBank/DDBJ databases">
        <title>Genome sequence of Naumovozyma castellii.</title>
        <authorList>
            <person name="Gordon J.L."/>
            <person name="Armisen D."/>
            <person name="Proux-Wera E."/>
            <person name="OhEigeartaigh S.S."/>
            <person name="Byrne K.P."/>
            <person name="Wolfe K.H."/>
        </authorList>
    </citation>
    <scope>NUCLEOTIDE SEQUENCE</scope>
    <source>
        <strain>Type strain:CBS 4309</strain>
    </source>
</reference>
<dbReference type="KEGG" id="ncs:NCAS_0B01190"/>
<evidence type="ECO:0008006" key="4">
    <source>
        <dbReference type="Google" id="ProtNLM"/>
    </source>
</evidence>
<organism evidence="2 3">
    <name type="scientific">Naumovozyma castellii</name>
    <name type="common">Yeast</name>
    <name type="synonym">Saccharomyces castellii</name>
    <dbReference type="NCBI Taxonomy" id="27288"/>
    <lineage>
        <taxon>Eukaryota</taxon>
        <taxon>Fungi</taxon>
        <taxon>Dikarya</taxon>
        <taxon>Ascomycota</taxon>
        <taxon>Saccharomycotina</taxon>
        <taxon>Saccharomycetes</taxon>
        <taxon>Saccharomycetales</taxon>
        <taxon>Saccharomycetaceae</taxon>
        <taxon>Naumovozyma</taxon>
    </lineage>
</organism>
<dbReference type="eggNOG" id="ENOG502RY79">
    <property type="taxonomic scope" value="Eukaryota"/>
</dbReference>
<dbReference type="STRING" id="1064592.G0VB79"/>
<evidence type="ECO:0000313" key="3">
    <source>
        <dbReference type="Proteomes" id="UP000001640"/>
    </source>
</evidence>